<comment type="caution">
    <text evidence="6">The sequence shown here is derived from an EMBL/GenBank/DDBJ whole genome shotgun (WGS) entry which is preliminary data.</text>
</comment>
<dbReference type="Gene3D" id="1.10.1070.11">
    <property type="entry name" value="Phosphatidylinositol 3-/4-kinase, catalytic domain"/>
    <property type="match status" value="1"/>
</dbReference>
<dbReference type="GO" id="GO:0052742">
    <property type="term" value="F:phosphatidylinositol kinase activity"/>
    <property type="evidence" value="ECO:0007669"/>
    <property type="project" value="TreeGrafter"/>
</dbReference>
<accession>A0A8S3BFP5</accession>
<organism evidence="6 8">
    <name type="scientific">Rotaria magnacalcarata</name>
    <dbReference type="NCBI Taxonomy" id="392030"/>
    <lineage>
        <taxon>Eukaryota</taxon>
        <taxon>Metazoa</taxon>
        <taxon>Spiralia</taxon>
        <taxon>Gnathifera</taxon>
        <taxon>Rotifera</taxon>
        <taxon>Eurotatoria</taxon>
        <taxon>Bdelloidea</taxon>
        <taxon>Philodinida</taxon>
        <taxon>Philodinidae</taxon>
        <taxon>Rotaria</taxon>
    </lineage>
</organism>
<evidence type="ECO:0000313" key="7">
    <source>
        <dbReference type="EMBL" id="CAF4827288.1"/>
    </source>
</evidence>
<dbReference type="GO" id="GO:0005737">
    <property type="term" value="C:cytoplasm"/>
    <property type="evidence" value="ECO:0007669"/>
    <property type="project" value="TreeGrafter"/>
</dbReference>
<dbReference type="EMBL" id="CAJOBH010146115">
    <property type="protein sequence ID" value="CAF4827288.1"/>
    <property type="molecule type" value="Genomic_DNA"/>
</dbReference>
<dbReference type="Proteomes" id="UP000681720">
    <property type="component" value="Unassembled WGS sequence"/>
</dbReference>
<dbReference type="AlphaFoldDB" id="A0A8S3BFP5"/>
<dbReference type="EMBL" id="CAJOBH010138679">
    <property type="protein sequence ID" value="CAF4794311.1"/>
    <property type="molecule type" value="Genomic_DNA"/>
</dbReference>
<proteinExistence type="predicted"/>
<keyword evidence="1" id="KW-0808">Transferase</keyword>
<sequence length="37" mass="4131">MGLGDRHPSNIMLTSDGRLFHVDFGHILGDYVKFGNI</sequence>
<dbReference type="SUPFAM" id="SSF56112">
    <property type="entry name" value="Protein kinase-like (PK-like)"/>
    <property type="match status" value="1"/>
</dbReference>
<protein>
    <recommendedName>
        <fullName evidence="3">PI3K/PI4K catalytic domain-containing protein</fullName>
    </recommendedName>
</protein>
<gene>
    <name evidence="5" type="ORF">BYL167_LOCUS47861</name>
    <name evidence="7" type="ORF">BYL167_LOCUS49249</name>
    <name evidence="4" type="ORF">GIL414_LOCUS44443</name>
    <name evidence="6" type="ORF">GIL414_LOCUS47095</name>
</gene>
<evidence type="ECO:0000313" key="5">
    <source>
        <dbReference type="EMBL" id="CAF4794311.1"/>
    </source>
</evidence>
<feature type="domain" description="PI3K/PI4K catalytic" evidence="3">
    <location>
        <begin position="1"/>
        <end position="37"/>
    </location>
</feature>
<dbReference type="GO" id="GO:0046854">
    <property type="term" value="P:phosphatidylinositol phosphate biosynthetic process"/>
    <property type="evidence" value="ECO:0007669"/>
    <property type="project" value="InterPro"/>
</dbReference>
<dbReference type="PROSITE" id="PS50290">
    <property type="entry name" value="PI3_4_KINASE_3"/>
    <property type="match status" value="1"/>
</dbReference>
<dbReference type="GO" id="GO:0048015">
    <property type="term" value="P:phosphatidylinositol-mediated signaling"/>
    <property type="evidence" value="ECO:0007669"/>
    <property type="project" value="TreeGrafter"/>
</dbReference>
<feature type="non-terminal residue" evidence="6">
    <location>
        <position position="1"/>
    </location>
</feature>
<reference evidence="6" key="1">
    <citation type="submission" date="2021-02" db="EMBL/GenBank/DDBJ databases">
        <authorList>
            <person name="Nowell W R."/>
        </authorList>
    </citation>
    <scope>NUCLEOTIDE SEQUENCE</scope>
</reference>
<evidence type="ECO:0000313" key="6">
    <source>
        <dbReference type="EMBL" id="CAF4799508.1"/>
    </source>
</evidence>
<dbReference type="EMBL" id="CAJOBJ010149576">
    <property type="protein sequence ID" value="CAF4799508.1"/>
    <property type="molecule type" value="Genomic_DNA"/>
</dbReference>
<evidence type="ECO:0000313" key="4">
    <source>
        <dbReference type="EMBL" id="CAF4734796.1"/>
    </source>
</evidence>
<dbReference type="Pfam" id="PF00454">
    <property type="entry name" value="PI3_PI4_kinase"/>
    <property type="match status" value="1"/>
</dbReference>
<dbReference type="InterPro" id="IPR015433">
    <property type="entry name" value="PI3/4_kinase"/>
</dbReference>
<evidence type="ECO:0000259" key="3">
    <source>
        <dbReference type="PROSITE" id="PS50290"/>
    </source>
</evidence>
<dbReference type="InterPro" id="IPR036940">
    <property type="entry name" value="PI3/4_kinase_cat_sf"/>
</dbReference>
<name>A0A8S3BFP5_9BILA</name>
<evidence type="ECO:0000256" key="2">
    <source>
        <dbReference type="ARBA" id="ARBA00022777"/>
    </source>
</evidence>
<dbReference type="EMBL" id="CAJOBJ010134101">
    <property type="protein sequence ID" value="CAF4734796.1"/>
    <property type="molecule type" value="Genomic_DNA"/>
</dbReference>
<dbReference type="Proteomes" id="UP000681967">
    <property type="component" value="Unassembled WGS sequence"/>
</dbReference>
<dbReference type="PANTHER" id="PTHR10048">
    <property type="entry name" value="PHOSPHATIDYLINOSITOL KINASE"/>
    <property type="match status" value="1"/>
</dbReference>
<evidence type="ECO:0000313" key="8">
    <source>
        <dbReference type="Proteomes" id="UP000681720"/>
    </source>
</evidence>
<dbReference type="InterPro" id="IPR011009">
    <property type="entry name" value="Kinase-like_dom_sf"/>
</dbReference>
<evidence type="ECO:0000256" key="1">
    <source>
        <dbReference type="ARBA" id="ARBA00022679"/>
    </source>
</evidence>
<dbReference type="GO" id="GO:0016020">
    <property type="term" value="C:membrane"/>
    <property type="evidence" value="ECO:0007669"/>
    <property type="project" value="TreeGrafter"/>
</dbReference>
<keyword evidence="2" id="KW-0418">Kinase</keyword>
<dbReference type="InterPro" id="IPR000403">
    <property type="entry name" value="PI3/4_kinase_cat_dom"/>
</dbReference>